<comment type="caution">
    <text evidence="2">The sequence shown here is derived from an EMBL/GenBank/DDBJ whole genome shotgun (WGS) entry which is preliminary data.</text>
</comment>
<feature type="compositionally biased region" description="Polar residues" evidence="1">
    <location>
        <begin position="105"/>
        <end position="115"/>
    </location>
</feature>
<proteinExistence type="predicted"/>
<evidence type="ECO:0000313" key="2">
    <source>
        <dbReference type="EMBL" id="GIG14333.1"/>
    </source>
</evidence>
<dbReference type="Proteomes" id="UP000660339">
    <property type="component" value="Unassembled WGS sequence"/>
</dbReference>
<feature type="region of interest" description="Disordered" evidence="1">
    <location>
        <begin position="85"/>
        <end position="122"/>
    </location>
</feature>
<dbReference type="EMBL" id="BONJ01000010">
    <property type="protein sequence ID" value="GIG14333.1"/>
    <property type="molecule type" value="Genomic_DNA"/>
</dbReference>
<gene>
    <name evidence="2" type="ORF">Cme02nite_26650</name>
</gene>
<accession>A0A8J3L4Q0</accession>
<keyword evidence="3" id="KW-1185">Reference proteome</keyword>
<sequence>MPETGAGAPDTGEAGLFSAIGSVAGVGWAGVGSASGGSGTAGCGVVGGVTVAEANGSDGGGYAGCVGCGVVGCCSSCGWVMRISPGHSFRGRDTQLPPRRLSLTAPRTPTQQGSTGEILMAR</sequence>
<organism evidence="2 3">
    <name type="scientific">Catellatospora methionotrophica</name>
    <dbReference type="NCBI Taxonomy" id="121620"/>
    <lineage>
        <taxon>Bacteria</taxon>
        <taxon>Bacillati</taxon>
        <taxon>Actinomycetota</taxon>
        <taxon>Actinomycetes</taxon>
        <taxon>Micromonosporales</taxon>
        <taxon>Micromonosporaceae</taxon>
        <taxon>Catellatospora</taxon>
    </lineage>
</organism>
<evidence type="ECO:0000313" key="3">
    <source>
        <dbReference type="Proteomes" id="UP000660339"/>
    </source>
</evidence>
<protein>
    <submittedName>
        <fullName evidence="2">Uncharacterized protein</fullName>
    </submittedName>
</protein>
<reference evidence="2" key="1">
    <citation type="submission" date="2021-01" db="EMBL/GenBank/DDBJ databases">
        <title>Whole genome shotgun sequence of Catellatospora methionotrophica NBRC 14553.</title>
        <authorList>
            <person name="Komaki H."/>
            <person name="Tamura T."/>
        </authorList>
    </citation>
    <scope>NUCLEOTIDE SEQUENCE</scope>
    <source>
        <strain evidence="2">NBRC 14553</strain>
    </source>
</reference>
<dbReference type="AlphaFoldDB" id="A0A8J3L4Q0"/>
<name>A0A8J3L4Q0_9ACTN</name>
<evidence type="ECO:0000256" key="1">
    <source>
        <dbReference type="SAM" id="MobiDB-lite"/>
    </source>
</evidence>